<evidence type="ECO:0000313" key="3">
    <source>
        <dbReference type="Proteomes" id="UP000034681"/>
    </source>
</evidence>
<protein>
    <recommendedName>
        <fullName evidence="1">DUF8166 domain-containing protein</fullName>
    </recommendedName>
</protein>
<dbReference type="InterPro" id="IPR058479">
    <property type="entry name" value="DUF8166"/>
</dbReference>
<organism evidence="2 3">
    <name type="scientific">Prochlorothrix hollandica PCC 9006 = CALU 1027</name>
    <dbReference type="NCBI Taxonomy" id="317619"/>
    <lineage>
        <taxon>Bacteria</taxon>
        <taxon>Bacillati</taxon>
        <taxon>Cyanobacteriota</taxon>
        <taxon>Cyanophyceae</taxon>
        <taxon>Prochlorotrichales</taxon>
        <taxon>Prochlorotrichaceae</taxon>
        <taxon>Prochlorothrix</taxon>
    </lineage>
</organism>
<evidence type="ECO:0000313" key="2">
    <source>
        <dbReference type="EMBL" id="KKI99806.1"/>
    </source>
</evidence>
<dbReference type="Proteomes" id="UP000034681">
    <property type="component" value="Unassembled WGS sequence"/>
</dbReference>
<proteinExistence type="predicted"/>
<dbReference type="OrthoDB" id="528713at2"/>
<feature type="domain" description="DUF8166" evidence="1">
    <location>
        <begin position="1"/>
        <end position="44"/>
    </location>
</feature>
<dbReference type="EMBL" id="AJTX02000004">
    <property type="protein sequence ID" value="KKI99806.1"/>
    <property type="molecule type" value="Genomic_DNA"/>
</dbReference>
<dbReference type="RefSeq" id="WP_017711042.1">
    <property type="nucleotide sequence ID" value="NZ_KB235933.1"/>
</dbReference>
<reference evidence="2" key="1">
    <citation type="submission" date="2012-04" db="EMBL/GenBank/DDBJ databases">
        <authorList>
            <person name="Borisov I.G."/>
            <person name="Ivanikova N.V."/>
            <person name="Pinevich A.V."/>
        </authorList>
    </citation>
    <scope>NUCLEOTIDE SEQUENCE</scope>
    <source>
        <strain evidence="2">CALU 1027</strain>
    </source>
</reference>
<comment type="caution">
    <text evidence="2">The sequence shown here is derived from an EMBL/GenBank/DDBJ whole genome shotgun (WGS) entry which is preliminary data.</text>
</comment>
<dbReference type="eggNOG" id="ENOG502ZB3G">
    <property type="taxonomic scope" value="Bacteria"/>
</dbReference>
<dbReference type="Pfam" id="PF26500">
    <property type="entry name" value="DUF8166"/>
    <property type="match status" value="2"/>
</dbReference>
<accession>A0A0M2PZK4</accession>
<name>A0A0M2PZK4_PROHO</name>
<sequence>MRLGKVVKSNSHCDYVVQLTDAMDVGSPPRPEDYGFGCFVKFSPEAGVSSRWSNLEDAPIALPWQADTPARPPACTVGIIYNSQLLNPQFLSNGPRLASEPDPLFTPDLINETRTLLGVVLLGELRQPDGGGDRPYGIQGIPPLVVPFNTAVHRMDTAEIRQFHHDAQDRPQFRYYNLLLRYGGSFATHLTEQVLRELVSLDLFPTPDQRALETLCREMAWKNTMGAMG</sequence>
<feature type="domain" description="DUF8166" evidence="1">
    <location>
        <begin position="75"/>
        <end position="228"/>
    </location>
</feature>
<evidence type="ECO:0000259" key="1">
    <source>
        <dbReference type="Pfam" id="PF26500"/>
    </source>
</evidence>
<gene>
    <name evidence="2" type="ORF">PROH_08085</name>
</gene>
<dbReference type="STRING" id="317619.GCA_000332315_00366"/>
<keyword evidence="3" id="KW-1185">Reference proteome</keyword>
<dbReference type="AlphaFoldDB" id="A0A0M2PZK4"/>